<reference evidence="1 2" key="1">
    <citation type="submission" date="2018-12" db="EMBL/GenBank/DDBJ databases">
        <authorList>
            <consortium name="Pathogen Informatics"/>
        </authorList>
    </citation>
    <scope>NUCLEOTIDE SEQUENCE [LARGE SCALE GENOMIC DNA]</scope>
    <source>
        <strain evidence="1 2">NCTC10296</strain>
    </source>
</reference>
<evidence type="ECO:0000313" key="1">
    <source>
        <dbReference type="EMBL" id="VEF00801.1"/>
    </source>
</evidence>
<protein>
    <submittedName>
        <fullName evidence="1">Uncharacterized protein</fullName>
    </submittedName>
</protein>
<accession>A0A1X3CXB4</accession>
<dbReference type="RefSeq" id="WP_308021737.1">
    <property type="nucleotide sequence ID" value="NZ_CAUJPY010000015.1"/>
</dbReference>
<proteinExistence type="predicted"/>
<dbReference type="AlphaFoldDB" id="A0A1X3CXB4"/>
<evidence type="ECO:0000313" key="2">
    <source>
        <dbReference type="Proteomes" id="UP000279284"/>
    </source>
</evidence>
<dbReference type="EMBL" id="LR134313">
    <property type="protein sequence ID" value="VEF00801.1"/>
    <property type="molecule type" value="Genomic_DNA"/>
</dbReference>
<dbReference type="STRING" id="493.BWD07_06290"/>
<dbReference type="Proteomes" id="UP000279284">
    <property type="component" value="Chromosome"/>
</dbReference>
<name>A0A1X3CXB4_9NEIS</name>
<organism evidence="1 2">
    <name type="scientific">Neisseria canis</name>
    <dbReference type="NCBI Taxonomy" id="493"/>
    <lineage>
        <taxon>Bacteria</taxon>
        <taxon>Pseudomonadati</taxon>
        <taxon>Pseudomonadota</taxon>
        <taxon>Betaproteobacteria</taxon>
        <taxon>Neisseriales</taxon>
        <taxon>Neisseriaceae</taxon>
        <taxon>Neisseria</taxon>
    </lineage>
</organism>
<sequence length="347" mass="40682">MMNKPTVLLGMINDAGIAKIVAQSLSYHGFEVIDFSLDSLTFQYPDFKTRLLTQWQKLLGNSEAKKELMVSLKRRQLNDQLARHSQFDYALFIRSDVYPESFLREIKNRSQTMVNYQWDGLERFSAAAKQMMLFDRFYVFDPDDLQRFEKKVLPATSFYFDHFPELSTQTSNQIYFLGAHREDRKEPIIRFCQHAETAGWHLDFQIACPGNPQAKQEYPVGNIRFHEGISYLENINLARSCRVLADFVISTHKGLSLRTFEALGYRKKLITTNTQVAKYDFYHPDNIYIWDGKSFDGMSEFLASPYHEIDETIRQKYSFGNWIRYILNIEPNQTISLPQPQTEPNHE</sequence>
<keyword evidence="2" id="KW-1185">Reference proteome</keyword>
<gene>
    <name evidence="1" type="ORF">NCTC10296_01039</name>
</gene>
<dbReference type="KEGG" id="nci:NCTC10296_01039"/>